<dbReference type="Proteomes" id="UP001500842">
    <property type="component" value="Unassembled WGS sequence"/>
</dbReference>
<dbReference type="SUPFAM" id="SSF158472">
    <property type="entry name" value="HAMP domain-like"/>
    <property type="match status" value="1"/>
</dbReference>
<dbReference type="CDD" id="cd00082">
    <property type="entry name" value="HisKA"/>
    <property type="match status" value="1"/>
</dbReference>
<dbReference type="RefSeq" id="WP_344111857.1">
    <property type="nucleotide sequence ID" value="NZ_BAAAOR010000014.1"/>
</dbReference>
<evidence type="ECO:0000256" key="7">
    <source>
        <dbReference type="ARBA" id="ARBA00022777"/>
    </source>
</evidence>
<evidence type="ECO:0000256" key="6">
    <source>
        <dbReference type="ARBA" id="ARBA00022692"/>
    </source>
</evidence>
<comment type="catalytic activity">
    <reaction evidence="1">
        <text>ATP + protein L-histidine = ADP + protein N-phospho-L-histidine.</text>
        <dbReference type="EC" id="2.7.13.3"/>
    </reaction>
</comment>
<dbReference type="PRINTS" id="PR00344">
    <property type="entry name" value="BCTRLSENSOR"/>
</dbReference>
<name>A0ABN2A9U6_9ACTN</name>
<dbReference type="SUPFAM" id="SSF47384">
    <property type="entry name" value="Homodimeric domain of signal transducing histidine kinase"/>
    <property type="match status" value="1"/>
</dbReference>
<dbReference type="InterPro" id="IPR005467">
    <property type="entry name" value="His_kinase_dom"/>
</dbReference>
<evidence type="ECO:0000256" key="3">
    <source>
        <dbReference type="ARBA" id="ARBA00012438"/>
    </source>
</evidence>
<keyword evidence="5" id="KW-0808">Transferase</keyword>
<feature type="transmembrane region" description="Helical" evidence="11">
    <location>
        <begin position="172"/>
        <end position="195"/>
    </location>
</feature>
<dbReference type="Gene3D" id="3.30.565.10">
    <property type="entry name" value="Histidine kinase-like ATPase, C-terminal domain"/>
    <property type="match status" value="1"/>
</dbReference>
<organism evidence="14 15">
    <name type="scientific">Nocardioides humi</name>
    <dbReference type="NCBI Taxonomy" id="449461"/>
    <lineage>
        <taxon>Bacteria</taxon>
        <taxon>Bacillati</taxon>
        <taxon>Actinomycetota</taxon>
        <taxon>Actinomycetes</taxon>
        <taxon>Propionibacteriales</taxon>
        <taxon>Nocardioidaceae</taxon>
        <taxon>Nocardioides</taxon>
    </lineage>
</organism>
<keyword evidence="15" id="KW-1185">Reference proteome</keyword>
<dbReference type="GO" id="GO:0016301">
    <property type="term" value="F:kinase activity"/>
    <property type="evidence" value="ECO:0007669"/>
    <property type="project" value="UniProtKB-KW"/>
</dbReference>
<dbReference type="EC" id="2.7.13.3" evidence="3"/>
<protein>
    <recommendedName>
        <fullName evidence="3">histidine kinase</fullName>
        <ecNumber evidence="3">2.7.13.3</ecNumber>
    </recommendedName>
</protein>
<reference evidence="14 15" key="1">
    <citation type="journal article" date="2019" name="Int. J. Syst. Evol. Microbiol.">
        <title>The Global Catalogue of Microorganisms (GCM) 10K type strain sequencing project: providing services to taxonomists for standard genome sequencing and annotation.</title>
        <authorList>
            <consortium name="The Broad Institute Genomics Platform"/>
            <consortium name="The Broad Institute Genome Sequencing Center for Infectious Disease"/>
            <person name="Wu L."/>
            <person name="Ma J."/>
        </authorList>
    </citation>
    <scope>NUCLEOTIDE SEQUENCE [LARGE SCALE GENOMIC DNA]</scope>
    <source>
        <strain evidence="14 15">JCM 14942</strain>
    </source>
</reference>
<keyword evidence="10 11" id="KW-0472">Membrane</keyword>
<dbReference type="InterPro" id="IPR050428">
    <property type="entry name" value="TCS_sensor_his_kinase"/>
</dbReference>
<dbReference type="PROSITE" id="PS50885">
    <property type="entry name" value="HAMP"/>
    <property type="match status" value="1"/>
</dbReference>
<dbReference type="Pfam" id="PF00672">
    <property type="entry name" value="HAMP"/>
    <property type="match status" value="1"/>
</dbReference>
<dbReference type="InterPro" id="IPR036890">
    <property type="entry name" value="HATPase_C_sf"/>
</dbReference>
<dbReference type="Gene3D" id="6.10.340.10">
    <property type="match status" value="1"/>
</dbReference>
<gene>
    <name evidence="14" type="ORF">GCM10009788_18650</name>
</gene>
<accession>A0ABN2A9U6</accession>
<keyword evidence="9" id="KW-0902">Two-component regulatory system</keyword>
<dbReference type="PROSITE" id="PS50109">
    <property type="entry name" value="HIS_KIN"/>
    <property type="match status" value="1"/>
</dbReference>
<dbReference type="PANTHER" id="PTHR45436:SF5">
    <property type="entry name" value="SENSOR HISTIDINE KINASE TRCS"/>
    <property type="match status" value="1"/>
</dbReference>
<evidence type="ECO:0000256" key="8">
    <source>
        <dbReference type="ARBA" id="ARBA00022989"/>
    </source>
</evidence>
<dbReference type="InterPro" id="IPR003594">
    <property type="entry name" value="HATPase_dom"/>
</dbReference>
<feature type="transmembrane region" description="Helical" evidence="11">
    <location>
        <begin position="27"/>
        <end position="48"/>
    </location>
</feature>
<comment type="caution">
    <text evidence="14">The sequence shown here is derived from an EMBL/GenBank/DDBJ whole genome shotgun (WGS) entry which is preliminary data.</text>
</comment>
<dbReference type="SMART" id="SM00388">
    <property type="entry name" value="HisKA"/>
    <property type="match status" value="1"/>
</dbReference>
<evidence type="ECO:0000256" key="10">
    <source>
        <dbReference type="ARBA" id="ARBA00023136"/>
    </source>
</evidence>
<evidence type="ECO:0000313" key="14">
    <source>
        <dbReference type="EMBL" id="GAA1514538.1"/>
    </source>
</evidence>
<proteinExistence type="predicted"/>
<dbReference type="SUPFAM" id="SSF55874">
    <property type="entry name" value="ATPase domain of HSP90 chaperone/DNA topoisomerase II/histidine kinase"/>
    <property type="match status" value="1"/>
</dbReference>
<dbReference type="Pfam" id="PF00512">
    <property type="entry name" value="HisKA"/>
    <property type="match status" value="1"/>
</dbReference>
<dbReference type="InterPro" id="IPR036097">
    <property type="entry name" value="HisK_dim/P_sf"/>
</dbReference>
<dbReference type="InterPro" id="IPR004358">
    <property type="entry name" value="Sig_transdc_His_kin-like_C"/>
</dbReference>
<comment type="subcellular location">
    <subcellularLocation>
        <location evidence="2">Cell membrane</location>
    </subcellularLocation>
</comment>
<evidence type="ECO:0000256" key="2">
    <source>
        <dbReference type="ARBA" id="ARBA00004236"/>
    </source>
</evidence>
<evidence type="ECO:0000256" key="5">
    <source>
        <dbReference type="ARBA" id="ARBA00022679"/>
    </source>
</evidence>
<dbReference type="PANTHER" id="PTHR45436">
    <property type="entry name" value="SENSOR HISTIDINE KINASE YKOH"/>
    <property type="match status" value="1"/>
</dbReference>
<dbReference type="SMART" id="SM00304">
    <property type="entry name" value="HAMP"/>
    <property type="match status" value="1"/>
</dbReference>
<feature type="domain" description="HAMP" evidence="13">
    <location>
        <begin position="196"/>
        <end position="248"/>
    </location>
</feature>
<dbReference type="CDD" id="cd06225">
    <property type="entry name" value="HAMP"/>
    <property type="match status" value="1"/>
</dbReference>
<dbReference type="Pfam" id="PF02518">
    <property type="entry name" value="HATPase_c"/>
    <property type="match status" value="1"/>
</dbReference>
<dbReference type="Gene3D" id="1.10.287.130">
    <property type="match status" value="1"/>
</dbReference>
<evidence type="ECO:0000259" key="13">
    <source>
        <dbReference type="PROSITE" id="PS50885"/>
    </source>
</evidence>
<keyword evidence="4" id="KW-0597">Phosphoprotein</keyword>
<dbReference type="CDD" id="cd00075">
    <property type="entry name" value="HATPase"/>
    <property type="match status" value="1"/>
</dbReference>
<sequence length="473" mass="50969">MTASWGLAMAPGPDGRWHYRRSLASRVIWLTTMAVGMSVALVAVGAYITARVQMQDTLDNALLERADKAAASDTLLAAGASGIPSWALGAGDVRIAILDYNKGTLVILDRGPTLELGRAELEVAQGKKDQSLRTIVLAGDRYRVVAVPTQSAGSALIIAQPLEDQDRTLRRLGWVTVAFGVFGVLAAALAGWGVASNGLRPVRRLSASVEEIARTEDFTPLPVEGDDEVARLATAFNHLLVALDASRIRQRQLVADASHELRTPLTALRTNIDLLTMTARSPDGFGGLPPDARDELLDDVRAQIEELTTLIGDLTELARDEPIPVQVEPVDLADVVDHAVQRVRRRAPGLEFEVFTRPWWVIGEDAELERAVTNLLDNAAKWSPEGGQVTVRLSDGVLTVDDQGPGIAETDRTRIFDRFWRSDDARTMPGSGLGLAIVRQVAERHSGSVQATANASGGARLVLKLPGRENPHA</sequence>
<evidence type="ECO:0000313" key="15">
    <source>
        <dbReference type="Proteomes" id="UP001500842"/>
    </source>
</evidence>
<feature type="domain" description="Histidine kinase" evidence="12">
    <location>
        <begin position="256"/>
        <end position="469"/>
    </location>
</feature>
<evidence type="ECO:0000259" key="12">
    <source>
        <dbReference type="PROSITE" id="PS50109"/>
    </source>
</evidence>
<dbReference type="InterPro" id="IPR003660">
    <property type="entry name" value="HAMP_dom"/>
</dbReference>
<dbReference type="InterPro" id="IPR003661">
    <property type="entry name" value="HisK_dim/P_dom"/>
</dbReference>
<dbReference type="EMBL" id="BAAAOR010000014">
    <property type="protein sequence ID" value="GAA1514538.1"/>
    <property type="molecule type" value="Genomic_DNA"/>
</dbReference>
<keyword evidence="6 11" id="KW-0812">Transmembrane</keyword>
<dbReference type="SMART" id="SM00387">
    <property type="entry name" value="HATPase_c"/>
    <property type="match status" value="1"/>
</dbReference>
<evidence type="ECO:0000256" key="11">
    <source>
        <dbReference type="SAM" id="Phobius"/>
    </source>
</evidence>
<evidence type="ECO:0000256" key="4">
    <source>
        <dbReference type="ARBA" id="ARBA00022553"/>
    </source>
</evidence>
<evidence type="ECO:0000256" key="9">
    <source>
        <dbReference type="ARBA" id="ARBA00023012"/>
    </source>
</evidence>
<keyword evidence="7 14" id="KW-0418">Kinase</keyword>
<keyword evidence="8 11" id="KW-1133">Transmembrane helix</keyword>
<evidence type="ECO:0000256" key="1">
    <source>
        <dbReference type="ARBA" id="ARBA00000085"/>
    </source>
</evidence>